<sequence length="365" mass="36280">MTRPGRLGVGVVGTGRVGAVLGNALRGAGHPVVAASGISEASRERAEALLPGVPLLDVQEVVRRAELVLLTVPDDALADLVRGLADLGAWQPGQIVVHTSGRFGTDVLDPARAAGVIPLAIHPAMTFTGTSLDLARLAGCPFAVTGPGAVLPIGQALVVEVGGEPVVVDEAARGLYHAALAHGANHLVVLVAQAAQALAAAGVEDPGRMLGPLLEAALDGALRAESPADPSGDRGAGAIGALTGPVRRGDDGTVREHTAVLGRFVAASGAVDVLDSYRTLARGATRRALAAGIVSDDAATRVLDALADGPADVTSATPPAGEGMSGDAGSLDQEGRPAGDPPAGPDDGPTGPGPTGQTRPQEDDR</sequence>
<organism evidence="4 5">
    <name type="scientific">Cellulomonas biazotea</name>
    <dbReference type="NCBI Taxonomy" id="1709"/>
    <lineage>
        <taxon>Bacteria</taxon>
        <taxon>Bacillati</taxon>
        <taxon>Actinomycetota</taxon>
        <taxon>Actinomycetes</taxon>
        <taxon>Micrococcales</taxon>
        <taxon>Cellulomonadaceae</taxon>
        <taxon>Cellulomonas</taxon>
    </lineage>
</organism>
<dbReference type="Gene3D" id="1.10.1040.20">
    <property type="entry name" value="ProC-like, C-terminal domain"/>
    <property type="match status" value="1"/>
</dbReference>
<evidence type="ECO:0000259" key="3">
    <source>
        <dbReference type="Pfam" id="PF10728"/>
    </source>
</evidence>
<dbReference type="Pfam" id="PF10727">
    <property type="entry name" value="Rossmann-like"/>
    <property type="match status" value="1"/>
</dbReference>
<gene>
    <name evidence="4" type="ORF">CBZ_16390</name>
</gene>
<comment type="caution">
    <text evidence="4">The sequence shown here is derived from an EMBL/GenBank/DDBJ whole genome shotgun (WGS) entry which is preliminary data.</text>
</comment>
<evidence type="ECO:0000259" key="2">
    <source>
        <dbReference type="Pfam" id="PF10727"/>
    </source>
</evidence>
<protein>
    <submittedName>
        <fullName evidence="4">Oxidoreductase</fullName>
    </submittedName>
</protein>
<accession>A0A402DR20</accession>
<dbReference type="SUPFAM" id="SSF51735">
    <property type="entry name" value="NAD(P)-binding Rossmann-fold domains"/>
    <property type="match status" value="1"/>
</dbReference>
<feature type="domain" description="Putative oxidoreductase/dehydrogenase Rossmann-like" evidence="2">
    <location>
        <begin position="3"/>
        <end position="123"/>
    </location>
</feature>
<feature type="region of interest" description="Disordered" evidence="1">
    <location>
        <begin position="309"/>
        <end position="365"/>
    </location>
</feature>
<dbReference type="InterPro" id="IPR036291">
    <property type="entry name" value="NAD(P)-bd_dom_sf"/>
</dbReference>
<keyword evidence="5" id="KW-1185">Reference proteome</keyword>
<evidence type="ECO:0000256" key="1">
    <source>
        <dbReference type="SAM" id="MobiDB-lite"/>
    </source>
</evidence>
<dbReference type="InterPro" id="IPR019665">
    <property type="entry name" value="OxRdtase/DH_put_Rossmann_dom"/>
</dbReference>
<evidence type="ECO:0000313" key="5">
    <source>
        <dbReference type="Proteomes" id="UP000289954"/>
    </source>
</evidence>
<feature type="compositionally biased region" description="Low complexity" evidence="1">
    <location>
        <begin position="345"/>
        <end position="359"/>
    </location>
</feature>
<dbReference type="PANTHER" id="PTHR40459:SF1">
    <property type="entry name" value="CONSERVED HYPOTHETICAL ALANINE AND LEUCINE RICH PROTEIN"/>
    <property type="match status" value="1"/>
</dbReference>
<dbReference type="InterPro" id="IPR018931">
    <property type="entry name" value="DUF2520"/>
</dbReference>
<dbReference type="SUPFAM" id="SSF48179">
    <property type="entry name" value="6-phosphogluconate dehydrogenase C-terminal domain-like"/>
    <property type="match status" value="1"/>
</dbReference>
<feature type="domain" description="DUF2520" evidence="3">
    <location>
        <begin position="140"/>
        <end position="282"/>
    </location>
</feature>
<dbReference type="PANTHER" id="PTHR40459">
    <property type="entry name" value="CONSERVED HYPOTHETICAL ALANINE AND LEUCINE RICH PROTEIN"/>
    <property type="match status" value="1"/>
</dbReference>
<evidence type="ECO:0000313" key="4">
    <source>
        <dbReference type="EMBL" id="GCE76583.1"/>
    </source>
</evidence>
<reference evidence="4 5" key="1">
    <citation type="submission" date="2019-01" db="EMBL/GenBank/DDBJ databases">
        <title>Draft genome sequence of Cellulomonas takizawaensis strain TKZ-21.</title>
        <authorList>
            <person name="Yamamura H."/>
            <person name="Hayashi T."/>
            <person name="Hamada M."/>
            <person name="Serisawa Y."/>
            <person name="Matsuyama K."/>
            <person name="Nakagawa Y."/>
            <person name="Otoguro M."/>
            <person name="Yanagida F."/>
            <person name="Hayakawa M."/>
        </authorList>
    </citation>
    <scope>NUCLEOTIDE SEQUENCE [LARGE SCALE GENOMIC DNA]</scope>
    <source>
        <strain evidence="4 5">NBRC12680</strain>
    </source>
</reference>
<dbReference type="Pfam" id="PF10728">
    <property type="entry name" value="DUF2520"/>
    <property type="match status" value="1"/>
</dbReference>
<dbReference type="AlphaFoldDB" id="A0A402DR20"/>
<dbReference type="Gene3D" id="3.40.50.720">
    <property type="entry name" value="NAD(P)-binding Rossmann-like Domain"/>
    <property type="match status" value="1"/>
</dbReference>
<dbReference type="InterPro" id="IPR037108">
    <property type="entry name" value="TM1727-like_C_sf"/>
</dbReference>
<name>A0A402DR20_9CELL</name>
<dbReference type="InterPro" id="IPR008927">
    <property type="entry name" value="6-PGluconate_DH-like_C_sf"/>
</dbReference>
<dbReference type="Proteomes" id="UP000289954">
    <property type="component" value="Unassembled WGS sequence"/>
</dbReference>
<feature type="region of interest" description="Disordered" evidence="1">
    <location>
        <begin position="224"/>
        <end position="252"/>
    </location>
</feature>
<proteinExistence type="predicted"/>
<dbReference type="RefSeq" id="WP_130781178.1">
    <property type="nucleotide sequence ID" value="NZ_BIMR01000111.1"/>
</dbReference>
<dbReference type="EMBL" id="BIMR01000111">
    <property type="protein sequence ID" value="GCE76583.1"/>
    <property type="molecule type" value="Genomic_DNA"/>
</dbReference>
<dbReference type="OrthoDB" id="8650434at2"/>